<evidence type="ECO:0000256" key="4">
    <source>
        <dbReference type="ARBA" id="ARBA00023065"/>
    </source>
</evidence>
<dbReference type="Pfam" id="PF03224">
    <property type="entry name" value="V-ATPase_H_N"/>
    <property type="match status" value="1"/>
</dbReference>
<organism evidence="9 10">
    <name type="scientific">Paratrimastix pyriformis</name>
    <dbReference type="NCBI Taxonomy" id="342808"/>
    <lineage>
        <taxon>Eukaryota</taxon>
        <taxon>Metamonada</taxon>
        <taxon>Preaxostyla</taxon>
        <taxon>Paratrimastigidae</taxon>
        <taxon>Paratrimastix</taxon>
    </lineage>
</organism>
<comment type="caution">
    <text evidence="9">The sequence shown here is derived from an EMBL/GenBank/DDBJ whole genome shotgun (WGS) entry which is preliminary data.</text>
</comment>
<sequence length="478" mass="53493">MSQAPEKQATPAPAPTPDNSQEAQDAAVLATRVDWQAQLQANVLTQREYDFIVRFASLDFNTGGEQIFEVLLSALSKTTALEPLSYLLLMIDNTLKAHPEGIEMIHTIARRSPRDNSPFTIFLRLLNRTDPYIRSKALHILCSLLGALNDVQGEVVDAFYQSIYANLRRPEDAEGLNVAVSALQIVLRKQNLRLKFFHEHGLDLLLPLVASKAANVQLLYQVIFCVWLMSFNHVEIIPGLLQANIIPLLIQVLKTQLKEKVIRVTLAILKNMSGVEAACTQMIDQGLVKVLHNLMVQKWSDEDLQSDLEDLVEILNGRVAALISIDVYSQELEKGQLTWTPVHKSDKFWKDNYTKFDVDNFRLLRTLGALLYTEHPRTLAVTCHDLGNFARFHPRGKTLLEEFGLKAKILELLGHQDAEVQKEALLCVQKMLVQKWENLSGGLSNLGGAPSPNPAGRAAAMMSPLNKEIPQMPPAPKH</sequence>
<dbReference type="EMBL" id="JAPMOS010000022">
    <property type="protein sequence ID" value="KAJ4459115.1"/>
    <property type="molecule type" value="Genomic_DNA"/>
</dbReference>
<dbReference type="Gene3D" id="1.25.40.150">
    <property type="entry name" value="V-type ATPase, subunit H, C-terminal domain"/>
    <property type="match status" value="1"/>
</dbReference>
<comment type="function">
    <text evidence="5">Subunit of the V1 complex of vacuolar(H+)-ATPase (V-ATPase), a multisubunit enzyme composed of a peripheral complex (V1) that hydrolyzes ATP and a membrane integral complex (V0) that translocates protons. V-ATPase is responsible for acidifying and maintaining the pH of intracellular compartments.</text>
</comment>
<keyword evidence="10" id="KW-1185">Reference proteome</keyword>
<dbReference type="PANTHER" id="PTHR10698">
    <property type="entry name" value="V-TYPE PROTON ATPASE SUBUNIT H"/>
    <property type="match status" value="1"/>
</dbReference>
<name>A0ABQ8UIR4_9EUKA</name>
<evidence type="ECO:0000256" key="2">
    <source>
        <dbReference type="ARBA" id="ARBA00022448"/>
    </source>
</evidence>
<dbReference type="SUPFAM" id="SSF48371">
    <property type="entry name" value="ARM repeat"/>
    <property type="match status" value="1"/>
</dbReference>
<evidence type="ECO:0000256" key="6">
    <source>
        <dbReference type="PROSITE-ProRule" id="PRU00259"/>
    </source>
</evidence>
<evidence type="ECO:0000256" key="1">
    <source>
        <dbReference type="ARBA" id="ARBA00008613"/>
    </source>
</evidence>
<comment type="similarity">
    <text evidence="1 5">Belongs to the V-ATPase H subunit family.</text>
</comment>
<dbReference type="PIRSF" id="PIRSF032184">
    <property type="entry name" value="ATPase_V1_H"/>
    <property type="match status" value="1"/>
</dbReference>
<dbReference type="SMART" id="SM00185">
    <property type="entry name" value="ARM"/>
    <property type="match status" value="4"/>
</dbReference>
<protein>
    <recommendedName>
        <fullName evidence="5">V-type proton ATPase subunit H</fullName>
    </recommendedName>
</protein>
<accession>A0ABQ8UIR4</accession>
<keyword evidence="4 5" id="KW-0406">Ion transport</keyword>
<feature type="region of interest" description="Disordered" evidence="7">
    <location>
        <begin position="1"/>
        <end position="24"/>
    </location>
</feature>
<keyword evidence="2 5" id="KW-0813">Transport</keyword>
<evidence type="ECO:0000313" key="9">
    <source>
        <dbReference type="EMBL" id="KAJ4459115.1"/>
    </source>
</evidence>
<keyword evidence="3 5" id="KW-0375">Hydrogen ion transport</keyword>
<dbReference type="PROSITE" id="PS50176">
    <property type="entry name" value="ARM_REPEAT"/>
    <property type="match status" value="1"/>
</dbReference>
<evidence type="ECO:0000256" key="3">
    <source>
        <dbReference type="ARBA" id="ARBA00022781"/>
    </source>
</evidence>
<dbReference type="Proteomes" id="UP001141327">
    <property type="component" value="Unassembled WGS sequence"/>
</dbReference>
<evidence type="ECO:0000313" key="10">
    <source>
        <dbReference type="Proteomes" id="UP001141327"/>
    </source>
</evidence>
<feature type="repeat" description="ARM" evidence="6">
    <location>
        <begin position="244"/>
        <end position="273"/>
    </location>
</feature>
<evidence type="ECO:0000256" key="7">
    <source>
        <dbReference type="SAM" id="MobiDB-lite"/>
    </source>
</evidence>
<dbReference type="InterPro" id="IPR004908">
    <property type="entry name" value="ATPase_V1-cplx_hsu"/>
</dbReference>
<evidence type="ECO:0000259" key="8">
    <source>
        <dbReference type="Pfam" id="PF11698"/>
    </source>
</evidence>
<dbReference type="Pfam" id="PF11698">
    <property type="entry name" value="V-ATPase_H_C"/>
    <property type="match status" value="1"/>
</dbReference>
<dbReference type="InterPro" id="IPR000225">
    <property type="entry name" value="Armadillo"/>
</dbReference>
<proteinExistence type="inferred from homology"/>
<dbReference type="Gene3D" id="1.25.10.10">
    <property type="entry name" value="Leucine-rich Repeat Variant"/>
    <property type="match status" value="1"/>
</dbReference>
<dbReference type="InterPro" id="IPR038497">
    <property type="entry name" value="ATPase_V1-cplx_hsu_C_sf"/>
</dbReference>
<feature type="domain" description="ATPase V1 complex subunit H C-terminal" evidence="8">
    <location>
        <begin position="324"/>
        <end position="436"/>
    </location>
</feature>
<dbReference type="PANTHER" id="PTHR10698:SF0">
    <property type="entry name" value="V-TYPE PROTON ATPASE SUBUNIT H"/>
    <property type="match status" value="1"/>
</dbReference>
<dbReference type="InterPro" id="IPR011989">
    <property type="entry name" value="ARM-like"/>
</dbReference>
<dbReference type="InterPro" id="IPR011987">
    <property type="entry name" value="ATPase_V1-cplx_hsu_C"/>
</dbReference>
<gene>
    <name evidence="9" type="ORF">PAPYR_4911</name>
</gene>
<comment type="subunit">
    <text evidence="5">V-ATPase is a heteromultimeric enzyme made up of two complexes: the ATP-hydrolytic V1 complex and the proton translocation V0 complex.</text>
</comment>
<dbReference type="InterPro" id="IPR016024">
    <property type="entry name" value="ARM-type_fold"/>
</dbReference>
<reference evidence="9" key="1">
    <citation type="journal article" date="2022" name="bioRxiv">
        <title>Genomics of Preaxostyla Flagellates Illuminates Evolutionary Transitions and the Path Towards Mitochondrial Loss.</title>
        <authorList>
            <person name="Novak L.V.F."/>
            <person name="Treitli S.C."/>
            <person name="Pyrih J."/>
            <person name="Halakuc P."/>
            <person name="Pipaliya S.V."/>
            <person name="Vacek V."/>
            <person name="Brzon O."/>
            <person name="Soukal P."/>
            <person name="Eme L."/>
            <person name="Dacks J.B."/>
            <person name="Karnkowska A."/>
            <person name="Elias M."/>
            <person name="Hampl V."/>
        </authorList>
    </citation>
    <scope>NUCLEOTIDE SEQUENCE</scope>
    <source>
        <strain evidence="9">RCP-MX</strain>
    </source>
</reference>
<evidence type="ECO:0000256" key="5">
    <source>
        <dbReference type="PIRNR" id="PIRNR032184"/>
    </source>
</evidence>